<gene>
    <name evidence="1" type="ORF">V9T40_003638</name>
</gene>
<reference evidence="1 2" key="1">
    <citation type="submission" date="2024-03" db="EMBL/GenBank/DDBJ databases">
        <title>Adaptation during the transition from Ophiocordyceps entomopathogen to insect associate is accompanied by gene loss and intensified selection.</title>
        <authorList>
            <person name="Ward C.M."/>
            <person name="Onetto C.A."/>
            <person name="Borneman A.R."/>
        </authorList>
    </citation>
    <scope>NUCLEOTIDE SEQUENCE [LARGE SCALE GENOMIC DNA]</scope>
    <source>
        <strain evidence="1">AWRI1</strain>
        <tissue evidence="1">Single Adult Female</tissue>
    </source>
</reference>
<dbReference type="EMBL" id="JBBCAQ010000006">
    <property type="protein sequence ID" value="KAK7603639.1"/>
    <property type="molecule type" value="Genomic_DNA"/>
</dbReference>
<evidence type="ECO:0000313" key="2">
    <source>
        <dbReference type="Proteomes" id="UP001367676"/>
    </source>
</evidence>
<dbReference type="Gene3D" id="1.20.58.670">
    <property type="entry name" value="Dsl1p vesicle tethering complex, Tip20p subunit, domain D"/>
    <property type="match status" value="1"/>
</dbReference>
<dbReference type="GO" id="GO:0006888">
    <property type="term" value="P:endoplasmic reticulum to Golgi vesicle-mediated transport"/>
    <property type="evidence" value="ECO:0007669"/>
    <property type="project" value="InterPro"/>
</dbReference>
<dbReference type="Gene3D" id="1.20.58.1420">
    <property type="entry name" value="Dsl1p vesicle tethering complex, Tip20p subunit, domain B"/>
    <property type="match status" value="1"/>
</dbReference>
<sequence length="701" mass="82346">MEIENVYRRINQFLGNDWKKLTSCKEFYHQLEDEKNKMESELYRIRSEIPAKIDETTRRIENVQSDILSFIDELKNFLKIYETGDLENSFEKLSTFAVKRTEFNKCLNYLKTVKFIENTSNDLKKFYQEGNWNKCVMSYLSLGLLLRGISSTQCTNILEYLKDVVQYWHKLLKSKLIVEYEQLLKVLNWPFVTRNKALPPLPQEDLKSKFQLLTKLLLETELPEELRVKPIVTSALTIDFPQPSLPIFLLLEPLRKRFLFHFCGNKQTNRSDKPEWMFSQILTWIKDHEYFLSDWMQPVYKGFTSSVKVEFICGLVKMVTEKLHSDLLQLQYDDILFTHTLDETLGFHRELTSNYGYPSTSASVLSVLTQAQIFVKWINMERKYAERRMDDMLNSNTAWEVISENERCKITECGDEFIILLSTITDRYSSLPRPGHRLQFLDFQLELIDDFRLRLVQLRIEDYMDILSSDVPAILNTLHYLSSILVEWGTLPHFLMLHHFKEQMNVERNDHNDSVFTDILELINHFIESLTREICSNVTLEISAKSRSYRRDRWNIMPLMNPDVELGLTLSGCAMFQVLTSKLHQMQNIIAPEIFRQCWKNIADQLCKLLIDDVILVNMFSRGGAQQIQFDVKRNILPLFAQFTPKPEVYFKSLLEACDLLCTDPSVEPDELPFEITALNANQVESILNRKCGRVLFAELT</sequence>
<dbReference type="PROSITE" id="PS51386">
    <property type="entry name" value="RINT1_TIP20"/>
    <property type="match status" value="1"/>
</dbReference>
<dbReference type="GO" id="GO:0060628">
    <property type="term" value="P:regulation of ER to Golgi vesicle-mediated transport"/>
    <property type="evidence" value="ECO:0007669"/>
    <property type="project" value="TreeGrafter"/>
</dbReference>
<dbReference type="Proteomes" id="UP001367676">
    <property type="component" value="Unassembled WGS sequence"/>
</dbReference>
<accession>A0AAN9TR06</accession>
<dbReference type="AlphaFoldDB" id="A0AAN9TR06"/>
<dbReference type="PANTHER" id="PTHR13520">
    <property type="entry name" value="RAD50-INTERACTING PROTEIN 1 RINT-1"/>
    <property type="match status" value="1"/>
</dbReference>
<dbReference type="InterPro" id="IPR042044">
    <property type="entry name" value="EXOC6PINT-1/Sec15/Tip20_C_dom2"/>
</dbReference>
<proteinExistence type="predicted"/>
<protein>
    <recommendedName>
        <fullName evidence="3">RAD50-interacting protein 1</fullName>
    </recommendedName>
</protein>
<dbReference type="InterPro" id="IPR042042">
    <property type="entry name" value="Tip20p_domB"/>
</dbReference>
<evidence type="ECO:0000313" key="1">
    <source>
        <dbReference type="EMBL" id="KAK7603639.1"/>
    </source>
</evidence>
<dbReference type="GO" id="GO:0006890">
    <property type="term" value="P:retrograde vesicle-mediated transport, Golgi to endoplasmic reticulum"/>
    <property type="evidence" value="ECO:0007669"/>
    <property type="project" value="InterPro"/>
</dbReference>
<dbReference type="GO" id="GO:0070939">
    <property type="term" value="C:Dsl1/NZR complex"/>
    <property type="evidence" value="ECO:0007669"/>
    <property type="project" value="InterPro"/>
</dbReference>
<comment type="caution">
    <text evidence="1">The sequence shown here is derived from an EMBL/GenBank/DDBJ whole genome shotgun (WGS) entry which is preliminary data.</text>
</comment>
<organism evidence="1 2">
    <name type="scientific">Parthenolecanium corni</name>
    <dbReference type="NCBI Taxonomy" id="536013"/>
    <lineage>
        <taxon>Eukaryota</taxon>
        <taxon>Metazoa</taxon>
        <taxon>Ecdysozoa</taxon>
        <taxon>Arthropoda</taxon>
        <taxon>Hexapoda</taxon>
        <taxon>Insecta</taxon>
        <taxon>Pterygota</taxon>
        <taxon>Neoptera</taxon>
        <taxon>Paraneoptera</taxon>
        <taxon>Hemiptera</taxon>
        <taxon>Sternorrhyncha</taxon>
        <taxon>Coccoidea</taxon>
        <taxon>Coccidae</taxon>
        <taxon>Parthenolecanium</taxon>
    </lineage>
</organism>
<keyword evidence="2" id="KW-1185">Reference proteome</keyword>
<evidence type="ECO:0008006" key="3">
    <source>
        <dbReference type="Google" id="ProtNLM"/>
    </source>
</evidence>
<dbReference type="InterPro" id="IPR007528">
    <property type="entry name" value="RINT1_Tip20"/>
</dbReference>
<name>A0AAN9TR06_9HEMI</name>
<dbReference type="PANTHER" id="PTHR13520:SF0">
    <property type="entry name" value="RAD50-INTERACTING PROTEIN 1"/>
    <property type="match status" value="1"/>
</dbReference>
<dbReference type="Pfam" id="PF04437">
    <property type="entry name" value="RINT1_TIP1"/>
    <property type="match status" value="1"/>
</dbReference>